<dbReference type="Gene3D" id="1.10.238.10">
    <property type="entry name" value="EF-hand"/>
    <property type="match status" value="1"/>
</dbReference>
<dbReference type="InterPro" id="IPR028846">
    <property type="entry name" value="Recoverin"/>
</dbReference>
<dbReference type="PANTHER" id="PTHR23055">
    <property type="entry name" value="CALCIUM BINDING PROTEINS"/>
    <property type="match status" value="1"/>
</dbReference>
<comment type="similarity">
    <text evidence="1">Belongs to the recoverin family.</text>
</comment>
<dbReference type="Pfam" id="PF13405">
    <property type="entry name" value="EF-hand_6"/>
    <property type="match status" value="1"/>
</dbReference>
<dbReference type="PANTHER" id="PTHR23055:SF172">
    <property type="entry name" value="EF-HAND DOMAIN-CONTAINING PROTEIN"/>
    <property type="match status" value="1"/>
</dbReference>
<dbReference type="CDD" id="cd00051">
    <property type="entry name" value="EFh"/>
    <property type="match status" value="2"/>
</dbReference>
<dbReference type="InterPro" id="IPR011992">
    <property type="entry name" value="EF-hand-dom_pair"/>
</dbReference>
<dbReference type="PROSITE" id="PS00018">
    <property type="entry name" value="EF_HAND_1"/>
    <property type="match status" value="2"/>
</dbReference>
<evidence type="ECO:0000256" key="1">
    <source>
        <dbReference type="ARBA" id="ARBA00006049"/>
    </source>
</evidence>
<dbReference type="PRINTS" id="PR00450">
    <property type="entry name" value="RECOVERIN"/>
</dbReference>
<feature type="domain" description="EF-hand" evidence="5">
    <location>
        <begin position="186"/>
        <end position="221"/>
    </location>
</feature>
<evidence type="ECO:0000313" key="7">
    <source>
        <dbReference type="Proteomes" id="UP001328107"/>
    </source>
</evidence>
<reference evidence="7" key="1">
    <citation type="submission" date="2022-10" db="EMBL/GenBank/DDBJ databases">
        <title>Genome assembly of Pristionchus species.</title>
        <authorList>
            <person name="Yoshida K."/>
            <person name="Sommer R.J."/>
        </authorList>
    </citation>
    <scope>NUCLEOTIDE SEQUENCE [LARGE SCALE GENOMIC DNA]</scope>
    <source>
        <strain evidence="7">RS5460</strain>
    </source>
</reference>
<dbReference type="SMART" id="SM00054">
    <property type="entry name" value="EFh"/>
    <property type="match status" value="3"/>
</dbReference>
<dbReference type="AlphaFoldDB" id="A0AAN4Z3F8"/>
<evidence type="ECO:0000256" key="3">
    <source>
        <dbReference type="ARBA" id="ARBA00022737"/>
    </source>
</evidence>
<feature type="non-terminal residue" evidence="6">
    <location>
        <position position="1"/>
    </location>
</feature>
<accession>A0AAN4Z3F8</accession>
<dbReference type="PROSITE" id="PS50222">
    <property type="entry name" value="EF_HAND_2"/>
    <property type="match status" value="3"/>
</dbReference>
<evidence type="ECO:0000313" key="6">
    <source>
        <dbReference type="EMBL" id="GMR31871.1"/>
    </source>
</evidence>
<evidence type="ECO:0000256" key="2">
    <source>
        <dbReference type="ARBA" id="ARBA00022723"/>
    </source>
</evidence>
<dbReference type="SUPFAM" id="SSF47473">
    <property type="entry name" value="EF-hand"/>
    <property type="match status" value="1"/>
</dbReference>
<dbReference type="InterPro" id="IPR002048">
    <property type="entry name" value="EF_hand_dom"/>
</dbReference>
<keyword evidence="7" id="KW-1185">Reference proteome</keyword>
<dbReference type="FunFam" id="1.10.238.10:FF:000009">
    <property type="entry name" value="Visinin-like protein 1"/>
    <property type="match status" value="1"/>
</dbReference>
<evidence type="ECO:0000256" key="4">
    <source>
        <dbReference type="ARBA" id="ARBA00022837"/>
    </source>
</evidence>
<feature type="domain" description="EF-hand" evidence="5">
    <location>
        <begin position="138"/>
        <end position="173"/>
    </location>
</feature>
<dbReference type="Proteomes" id="UP001328107">
    <property type="component" value="Unassembled WGS sequence"/>
</dbReference>
<name>A0AAN4Z3F8_9BILA</name>
<sequence>SFHLCHSPYLPSSLLPSSVMFWSATARFSGMGKSNSKLCEEKRKKANKKLTKEEMDELEAKTYFSRKELKKWYKDFVRDCPTGELRMDEFQNIYKQFFPNGDPSKFASFVFNVFDDNQDGHISFKEFIAALSITSRGNLDEKLDWAFSLYDVDKDGFITKEEMANIVDAIYSMIGNMLELPKDEDTPEKRVSKIFLNMDKNLDGQLTREEFKEGSKADPWIVQALTMDMSSST</sequence>
<protein>
    <recommendedName>
        <fullName evidence="5">EF-hand domain-containing protein</fullName>
    </recommendedName>
</protein>
<dbReference type="EMBL" id="BTRK01000001">
    <property type="protein sequence ID" value="GMR31871.1"/>
    <property type="molecule type" value="Genomic_DNA"/>
</dbReference>
<gene>
    <name evidence="6" type="ORF">PMAYCL1PPCAC_02066</name>
</gene>
<keyword evidence="3" id="KW-0677">Repeat</keyword>
<feature type="domain" description="EF-hand" evidence="5">
    <location>
        <begin position="102"/>
        <end position="137"/>
    </location>
</feature>
<feature type="non-terminal residue" evidence="6">
    <location>
        <position position="233"/>
    </location>
</feature>
<dbReference type="Pfam" id="PF13499">
    <property type="entry name" value="EF-hand_7"/>
    <property type="match status" value="1"/>
</dbReference>
<proteinExistence type="inferred from homology"/>
<dbReference type="InterPro" id="IPR018247">
    <property type="entry name" value="EF_Hand_1_Ca_BS"/>
</dbReference>
<evidence type="ECO:0000259" key="5">
    <source>
        <dbReference type="PROSITE" id="PS50222"/>
    </source>
</evidence>
<keyword evidence="4" id="KW-0106">Calcium</keyword>
<keyword evidence="2" id="KW-0479">Metal-binding</keyword>
<comment type="caution">
    <text evidence="6">The sequence shown here is derived from an EMBL/GenBank/DDBJ whole genome shotgun (WGS) entry which is preliminary data.</text>
</comment>
<dbReference type="GO" id="GO:0005509">
    <property type="term" value="F:calcium ion binding"/>
    <property type="evidence" value="ECO:0007669"/>
    <property type="project" value="InterPro"/>
</dbReference>
<organism evidence="6 7">
    <name type="scientific">Pristionchus mayeri</name>
    <dbReference type="NCBI Taxonomy" id="1317129"/>
    <lineage>
        <taxon>Eukaryota</taxon>
        <taxon>Metazoa</taxon>
        <taxon>Ecdysozoa</taxon>
        <taxon>Nematoda</taxon>
        <taxon>Chromadorea</taxon>
        <taxon>Rhabditida</taxon>
        <taxon>Rhabditina</taxon>
        <taxon>Diplogasteromorpha</taxon>
        <taxon>Diplogasteroidea</taxon>
        <taxon>Neodiplogasteridae</taxon>
        <taxon>Pristionchus</taxon>
    </lineage>
</organism>